<dbReference type="Proteomes" id="UP001239909">
    <property type="component" value="Unassembled WGS sequence"/>
</dbReference>
<proteinExistence type="predicted"/>
<sequence>MGGDKRTGRIGALDPAAAAMLWNAMRNTLAEIVLRPVARDGERLALSTMHRGFRGSGSAGREGRFMPPSRRLPTSTRARRGARRSRGWAPGCAPPQARPAPRWRACTDGRRAVSV</sequence>
<protein>
    <submittedName>
        <fullName evidence="2">Uncharacterized protein</fullName>
    </submittedName>
</protein>
<organism evidence="2 3">
    <name type="scientific">Paralimibaculum aggregatum</name>
    <dbReference type="NCBI Taxonomy" id="3036245"/>
    <lineage>
        <taxon>Bacteria</taxon>
        <taxon>Pseudomonadati</taxon>
        <taxon>Pseudomonadota</taxon>
        <taxon>Alphaproteobacteria</taxon>
        <taxon>Rhodobacterales</taxon>
        <taxon>Paracoccaceae</taxon>
        <taxon>Paralimibaculum</taxon>
    </lineage>
</organism>
<evidence type="ECO:0000256" key="1">
    <source>
        <dbReference type="SAM" id="MobiDB-lite"/>
    </source>
</evidence>
<feature type="compositionally biased region" description="Basic and acidic residues" evidence="1">
    <location>
        <begin position="105"/>
        <end position="115"/>
    </location>
</feature>
<keyword evidence="3" id="KW-1185">Reference proteome</keyword>
<feature type="compositionally biased region" description="Basic residues" evidence="1">
    <location>
        <begin position="77"/>
        <end position="86"/>
    </location>
</feature>
<accession>A0ABQ6LNW8</accession>
<dbReference type="EMBL" id="BSYI01000008">
    <property type="protein sequence ID" value="GMG82116.1"/>
    <property type="molecule type" value="Genomic_DNA"/>
</dbReference>
<evidence type="ECO:0000313" key="3">
    <source>
        <dbReference type="Proteomes" id="UP001239909"/>
    </source>
</evidence>
<feature type="region of interest" description="Disordered" evidence="1">
    <location>
        <begin position="49"/>
        <end position="115"/>
    </location>
</feature>
<comment type="caution">
    <text evidence="2">The sequence shown here is derived from an EMBL/GenBank/DDBJ whole genome shotgun (WGS) entry which is preliminary data.</text>
</comment>
<name>A0ABQ6LNW8_9RHOB</name>
<evidence type="ECO:0000313" key="2">
    <source>
        <dbReference type="EMBL" id="GMG82116.1"/>
    </source>
</evidence>
<gene>
    <name evidence="2" type="ORF">LNKW23_13290</name>
</gene>
<reference evidence="2 3" key="1">
    <citation type="submission" date="2023-04" db="EMBL/GenBank/DDBJ databases">
        <title>Marinoamorphus aggregata gen. nov., sp. Nov., isolate from tissue of brittle star Ophioplocus japonicus.</title>
        <authorList>
            <person name="Kawano K."/>
            <person name="Sawayama S."/>
            <person name="Nakagawa S."/>
        </authorList>
    </citation>
    <scope>NUCLEOTIDE SEQUENCE [LARGE SCALE GENOMIC DNA]</scope>
    <source>
        <strain evidence="2 3">NKW23</strain>
    </source>
</reference>